<dbReference type="Pfam" id="PF14226">
    <property type="entry name" value="DIOX_N"/>
    <property type="match status" value="1"/>
</dbReference>
<evidence type="ECO:0000256" key="10">
    <source>
        <dbReference type="ARBA" id="ARBA00049359"/>
    </source>
</evidence>
<keyword evidence="14" id="KW-1185">Reference proteome</keyword>
<dbReference type="Proteomes" id="UP000076088">
    <property type="component" value="Chromosome"/>
</dbReference>
<feature type="domain" description="Fe2OG dioxygenase" evidence="12">
    <location>
        <begin position="184"/>
        <end position="287"/>
    </location>
</feature>
<keyword evidence="6" id="KW-0266">Ethylene biosynthesis</keyword>
<dbReference type="AlphaFoldDB" id="A0AAC8YYH2"/>
<sequence>MSLASYLPSSTPRTSVPVVDIGGLRSPDPAAWGPVVSAIRDACLDKGFFYCVGHGVDPVTIERLFSVSRAFFALSEAEKRKVSLMRSKANRGYEALGAQTLEPGTPPDRKEGYYIGLDVAADSDLAERFFNTGPNVWPEAMPEFRLAISDYFDRLCALASLILEGLALSLDLERRFFEAFEQQPIATLRLLHYPPQPANPCPGEKGCGAHTDFGGITILLQDDIGGLQVWDRDAEQWLDAAPMPGAFVINLGDMMSRWTNDRYHSTVHRVVNTSGQERYSAPFFFSGNPEHLIECIPSCLSGDEGPKYAAITVDAHMRERYALASALVV</sequence>
<evidence type="ECO:0000256" key="3">
    <source>
        <dbReference type="ARBA" id="ARBA00012293"/>
    </source>
</evidence>
<evidence type="ECO:0000256" key="8">
    <source>
        <dbReference type="ARBA" id="ARBA00031282"/>
    </source>
</evidence>
<comment type="catalytic activity">
    <reaction evidence="10">
        <text>L-arginine + 2-oxoglutarate + O2 = guanidine + L-glutamate 5-semialdehyde + succinate + CO2</text>
        <dbReference type="Rhea" id="RHEA:31535"/>
        <dbReference type="ChEBI" id="CHEBI:15379"/>
        <dbReference type="ChEBI" id="CHEBI:16526"/>
        <dbReference type="ChEBI" id="CHEBI:16810"/>
        <dbReference type="ChEBI" id="CHEBI:30031"/>
        <dbReference type="ChEBI" id="CHEBI:30087"/>
        <dbReference type="ChEBI" id="CHEBI:32682"/>
        <dbReference type="ChEBI" id="CHEBI:58066"/>
        <dbReference type="EC" id="1.14.20.7"/>
    </reaction>
</comment>
<dbReference type="GO" id="GO:0046872">
    <property type="term" value="F:metal ion binding"/>
    <property type="evidence" value="ECO:0007669"/>
    <property type="project" value="UniProtKB-KW"/>
</dbReference>
<evidence type="ECO:0000256" key="9">
    <source>
        <dbReference type="ARBA" id="ARBA00047725"/>
    </source>
</evidence>
<dbReference type="GO" id="GO:0009693">
    <property type="term" value="P:ethylene biosynthetic process"/>
    <property type="evidence" value="ECO:0007669"/>
    <property type="project" value="UniProtKB-KW"/>
</dbReference>
<dbReference type="InterPro" id="IPR044861">
    <property type="entry name" value="IPNS-like_FE2OG_OXY"/>
</dbReference>
<dbReference type="InterPro" id="IPR026992">
    <property type="entry name" value="DIOX_N"/>
</dbReference>
<protein>
    <recommendedName>
        <fullName evidence="5">2-oxoglutarate-dependent ethylene/succinate-forming enzyme</fullName>
        <ecNumber evidence="4">1.13.12.19</ecNumber>
        <ecNumber evidence="3">1.14.20.7</ecNumber>
    </recommendedName>
    <alternativeName>
        <fullName evidence="7">2-oxoglutarate dioxygenase (ethylene-forming)</fullName>
    </alternativeName>
    <alternativeName>
        <fullName evidence="8">2-oxoglutarate/L-arginine monooxygenase/decarboxylase (succinate-forming)</fullName>
    </alternativeName>
</protein>
<dbReference type="PANTHER" id="PTHR47990">
    <property type="entry name" value="2-OXOGLUTARATE (2OG) AND FE(II)-DEPENDENT OXYGENASE SUPERFAMILY PROTEIN-RELATED"/>
    <property type="match status" value="1"/>
</dbReference>
<reference evidence="13 14" key="2">
    <citation type="journal article" date="2016" name="Genome Announc.">
        <title>Complete Genome Sequence of Sphingopyxis macrogoltabida Strain 203N (NBRC 111659), a Polyethylene Glycol Degrader.</title>
        <authorList>
            <person name="Ohtsubo Y."/>
            <person name="Nonoyama S."/>
            <person name="Nagata Y."/>
            <person name="Numata M."/>
            <person name="Tsuchikane K."/>
            <person name="Hosoyama A."/>
            <person name="Yamazoe A."/>
            <person name="Tsuda M."/>
            <person name="Fujita N."/>
            <person name="Kawai F."/>
        </authorList>
    </citation>
    <scope>NUCLEOTIDE SEQUENCE [LARGE SCALE GENOMIC DNA]</scope>
    <source>
        <strain evidence="13 14">203N</strain>
    </source>
</reference>
<evidence type="ECO:0000256" key="4">
    <source>
        <dbReference type="ARBA" id="ARBA00012531"/>
    </source>
</evidence>
<evidence type="ECO:0000256" key="6">
    <source>
        <dbReference type="ARBA" id="ARBA00022666"/>
    </source>
</evidence>
<dbReference type="InterPro" id="IPR050231">
    <property type="entry name" value="Iron_ascorbate_oxido_reductase"/>
</dbReference>
<organism evidence="13 14">
    <name type="scientific">Sphingopyxis macrogoltabida</name>
    <name type="common">Sphingomonas macrogoltabidus</name>
    <dbReference type="NCBI Taxonomy" id="33050"/>
    <lineage>
        <taxon>Bacteria</taxon>
        <taxon>Pseudomonadati</taxon>
        <taxon>Pseudomonadota</taxon>
        <taxon>Alphaproteobacteria</taxon>
        <taxon>Sphingomonadales</taxon>
        <taxon>Sphingomonadaceae</taxon>
        <taxon>Sphingopyxis</taxon>
    </lineage>
</organism>
<evidence type="ECO:0000256" key="5">
    <source>
        <dbReference type="ARBA" id="ARBA00019045"/>
    </source>
</evidence>
<dbReference type="InterPro" id="IPR027443">
    <property type="entry name" value="IPNS-like_sf"/>
</dbReference>
<dbReference type="Pfam" id="PF03171">
    <property type="entry name" value="2OG-FeII_Oxy"/>
    <property type="match status" value="1"/>
</dbReference>
<gene>
    <name evidence="13" type="ORF">ATM17_05585</name>
</gene>
<proteinExistence type="inferred from homology"/>
<dbReference type="PRINTS" id="PR00682">
    <property type="entry name" value="IPNSYNTHASE"/>
</dbReference>
<dbReference type="PROSITE" id="PS51471">
    <property type="entry name" value="FE2OG_OXY"/>
    <property type="match status" value="1"/>
</dbReference>
<keyword evidence="11" id="KW-0479">Metal-binding</keyword>
<dbReference type="RefSeq" id="WP_054725628.1">
    <property type="nucleotide sequence ID" value="NZ_CP009429.1"/>
</dbReference>
<evidence type="ECO:0000313" key="14">
    <source>
        <dbReference type="Proteomes" id="UP000076088"/>
    </source>
</evidence>
<name>A0AAC8YYH2_SPHMC</name>
<accession>A0AAC8YYH2</accession>
<evidence type="ECO:0000256" key="11">
    <source>
        <dbReference type="RuleBase" id="RU003682"/>
    </source>
</evidence>
<dbReference type="GO" id="GO:0102276">
    <property type="term" value="F:2-oxoglutarate oxygenase/decarboxylase (ethylene-forming) activity"/>
    <property type="evidence" value="ECO:0007669"/>
    <property type="project" value="UniProtKB-EC"/>
</dbReference>
<dbReference type="EMBL" id="CP013344">
    <property type="protein sequence ID" value="AMU88514.1"/>
    <property type="molecule type" value="Genomic_DNA"/>
</dbReference>
<evidence type="ECO:0000259" key="12">
    <source>
        <dbReference type="PROSITE" id="PS51471"/>
    </source>
</evidence>
<dbReference type="InterPro" id="IPR005123">
    <property type="entry name" value="Oxoglu/Fe-dep_dioxygenase_dom"/>
</dbReference>
<keyword evidence="11" id="KW-0560">Oxidoreductase</keyword>
<dbReference type="Gene3D" id="2.60.120.330">
    <property type="entry name" value="B-lactam Antibiotic, Isopenicillin N Synthase, Chain"/>
    <property type="match status" value="1"/>
</dbReference>
<comment type="pathway">
    <text evidence="2">Alkene biosynthesis; ethylene biosynthesis via 2-oxoglutarate.</text>
</comment>
<comment type="catalytic activity">
    <reaction evidence="9">
        <text>2-oxoglutarate + O2 + 2 H(+) = ethene + 3 CO2 + H2O</text>
        <dbReference type="Rhea" id="RHEA:31523"/>
        <dbReference type="ChEBI" id="CHEBI:15377"/>
        <dbReference type="ChEBI" id="CHEBI:15378"/>
        <dbReference type="ChEBI" id="CHEBI:15379"/>
        <dbReference type="ChEBI" id="CHEBI:16526"/>
        <dbReference type="ChEBI" id="CHEBI:16810"/>
        <dbReference type="ChEBI" id="CHEBI:18153"/>
        <dbReference type="EC" id="1.13.12.19"/>
    </reaction>
</comment>
<dbReference type="KEGG" id="smaz:LH19_05655"/>
<dbReference type="EC" id="1.14.20.7" evidence="3"/>
<evidence type="ECO:0000256" key="2">
    <source>
        <dbReference type="ARBA" id="ARBA00004767"/>
    </source>
</evidence>
<evidence type="ECO:0000256" key="1">
    <source>
        <dbReference type="ARBA" id="ARBA00001954"/>
    </source>
</evidence>
<comment type="similarity">
    <text evidence="11">Belongs to the iron/ascorbate-dependent oxidoreductase family.</text>
</comment>
<evidence type="ECO:0000313" key="13">
    <source>
        <dbReference type="EMBL" id="AMU88514.1"/>
    </source>
</evidence>
<comment type="cofactor">
    <cofactor evidence="1">
        <name>Fe(2+)</name>
        <dbReference type="ChEBI" id="CHEBI:29033"/>
    </cofactor>
</comment>
<dbReference type="EC" id="1.13.12.19" evidence="4"/>
<dbReference type="SUPFAM" id="SSF51197">
    <property type="entry name" value="Clavaminate synthase-like"/>
    <property type="match status" value="1"/>
</dbReference>
<evidence type="ECO:0000256" key="7">
    <source>
        <dbReference type="ARBA" id="ARBA00031011"/>
    </source>
</evidence>
<reference evidence="14" key="1">
    <citation type="submission" date="2015-11" db="EMBL/GenBank/DDBJ databases">
        <title>Complete genome sequence of a polyethylene-glycol degrader Sphingopyxis macrogoltabida 203N (NBRC 111659).</title>
        <authorList>
            <person name="Yoshiyuki O."/>
            <person name="Shouta N."/>
            <person name="Nagata Y."/>
            <person name="Numata M."/>
            <person name="Tsuchikane K."/>
            <person name="Hosoyama A."/>
            <person name="Yamazoe A."/>
            <person name="Tsuda M."/>
            <person name="Fujita N."/>
            <person name="Kawai F."/>
        </authorList>
    </citation>
    <scope>NUCLEOTIDE SEQUENCE [LARGE SCALE GENOMIC DNA]</scope>
    <source>
        <strain evidence="14">203N</strain>
    </source>
</reference>
<keyword evidence="11" id="KW-0408">Iron</keyword>